<feature type="domain" description="HNH nuclease" evidence="2">
    <location>
        <begin position="169"/>
        <end position="246"/>
    </location>
</feature>
<comment type="caution">
    <text evidence="3">The sequence shown here is derived from an EMBL/GenBank/DDBJ whole genome shotgun (WGS) entry which is preliminary data.</text>
</comment>
<feature type="compositionally biased region" description="Acidic residues" evidence="1">
    <location>
        <begin position="379"/>
        <end position="393"/>
    </location>
</feature>
<dbReference type="KEGG" id="tatv:25786027"/>
<evidence type="ECO:0000259" key="2">
    <source>
        <dbReference type="Pfam" id="PF13391"/>
    </source>
</evidence>
<keyword evidence="4" id="KW-1185">Reference proteome</keyword>
<dbReference type="GeneID" id="25786027"/>
<feature type="region of interest" description="Disordered" evidence="1">
    <location>
        <begin position="372"/>
        <end position="393"/>
    </location>
</feature>
<gene>
    <name evidence="3" type="ORF">TRIATDRAFT_86854</name>
</gene>
<proteinExistence type="predicted"/>
<feature type="compositionally biased region" description="Polar residues" evidence="1">
    <location>
        <begin position="131"/>
        <end position="146"/>
    </location>
</feature>
<evidence type="ECO:0000256" key="1">
    <source>
        <dbReference type="SAM" id="MobiDB-lite"/>
    </source>
</evidence>
<dbReference type="InterPro" id="IPR003615">
    <property type="entry name" value="HNH_nuc"/>
</dbReference>
<dbReference type="EMBL" id="ABDG02000025">
    <property type="protein sequence ID" value="EHK43757.1"/>
    <property type="molecule type" value="Genomic_DNA"/>
</dbReference>
<accession>G9NZ42</accession>
<dbReference type="Pfam" id="PF13391">
    <property type="entry name" value="HNH_2"/>
    <property type="match status" value="1"/>
</dbReference>
<dbReference type="OMA" id="AGITHIR"/>
<feature type="region of interest" description="Disordered" evidence="1">
    <location>
        <begin position="128"/>
        <end position="152"/>
    </location>
</feature>
<evidence type="ECO:0000313" key="4">
    <source>
        <dbReference type="Proteomes" id="UP000005426"/>
    </source>
</evidence>
<name>G9NZ42_HYPAI</name>
<evidence type="ECO:0000313" key="3">
    <source>
        <dbReference type="EMBL" id="EHK43757.1"/>
    </source>
</evidence>
<sequence>MTASPTDMALIFSLEEDQKKELIDMCITGELQGFIKLRQQRRKNTQKVPEEVPLGSEPVLEYIEDLERRRRIFEELHHLQVQVSAYQRLNMAVLGVVMVAPIHYLEASFDQIRHWAWASDRDANREVWPPSISTSAHTSTQSTPGMNTPRDVRNEFASDLCKQRDNDECILTGTLHPEAAQIFPLETLRHRDLGRFEGLLQTFWGEEQAKIWVDLVQNKTIIESARNLLSFNHQIHWWFKNGNLALKPLRQLDDGSVVVQFHWLKRHQIKPTTKFEGSVNDFVKNAGLEDNSAWGDIMAYTKGGLPLRTGQTFTLKADKDRPELVPSFELLKLSWDMLRIIAISGAAEPKALWKEDGRGSNTWADDVSSRLRSWMGQDDQMEDDESETVDSRD</sequence>
<dbReference type="eggNOG" id="ENOG502RMC9">
    <property type="taxonomic scope" value="Eukaryota"/>
</dbReference>
<dbReference type="OrthoDB" id="5416097at2759"/>
<protein>
    <recommendedName>
        <fullName evidence="2">HNH nuclease domain-containing protein</fullName>
    </recommendedName>
</protein>
<dbReference type="HOGENOM" id="CLU_039755_1_0_1"/>
<organism evidence="3 4">
    <name type="scientific">Hypocrea atroviridis (strain ATCC 20476 / IMI 206040)</name>
    <name type="common">Trichoderma atroviride</name>
    <dbReference type="NCBI Taxonomy" id="452589"/>
    <lineage>
        <taxon>Eukaryota</taxon>
        <taxon>Fungi</taxon>
        <taxon>Dikarya</taxon>
        <taxon>Ascomycota</taxon>
        <taxon>Pezizomycotina</taxon>
        <taxon>Sordariomycetes</taxon>
        <taxon>Hypocreomycetidae</taxon>
        <taxon>Hypocreales</taxon>
        <taxon>Hypocreaceae</taxon>
        <taxon>Trichoderma</taxon>
    </lineage>
</organism>
<dbReference type="AlphaFoldDB" id="G9NZ42"/>
<reference evidence="3 4" key="1">
    <citation type="journal article" date="2011" name="Genome Biol.">
        <title>Comparative genome sequence analysis underscores mycoparasitism as the ancestral life style of Trichoderma.</title>
        <authorList>
            <person name="Kubicek C.P."/>
            <person name="Herrera-Estrella A."/>
            <person name="Seidl-Seiboth V."/>
            <person name="Martinez D.A."/>
            <person name="Druzhinina I.S."/>
            <person name="Thon M."/>
            <person name="Zeilinger S."/>
            <person name="Casas-Flores S."/>
            <person name="Horwitz B.A."/>
            <person name="Mukherjee P.K."/>
            <person name="Mukherjee M."/>
            <person name="Kredics L."/>
            <person name="Alcaraz L.D."/>
            <person name="Aerts A."/>
            <person name="Antal Z."/>
            <person name="Atanasova L."/>
            <person name="Cervantes-Badillo M.G."/>
            <person name="Challacombe J."/>
            <person name="Chertkov O."/>
            <person name="McCluskey K."/>
            <person name="Coulpier F."/>
            <person name="Deshpande N."/>
            <person name="von Doehren H."/>
            <person name="Ebbole D.J."/>
            <person name="Esquivel-Naranjo E.U."/>
            <person name="Fekete E."/>
            <person name="Flipphi M."/>
            <person name="Glaser F."/>
            <person name="Gomez-Rodriguez E.Y."/>
            <person name="Gruber S."/>
            <person name="Han C."/>
            <person name="Henrissat B."/>
            <person name="Hermosa R."/>
            <person name="Hernandez-Onate M."/>
            <person name="Karaffa L."/>
            <person name="Kosti I."/>
            <person name="Le Crom S."/>
            <person name="Lindquist E."/>
            <person name="Lucas S."/>
            <person name="Luebeck M."/>
            <person name="Luebeck P.S."/>
            <person name="Margeot A."/>
            <person name="Metz B."/>
            <person name="Misra M."/>
            <person name="Nevalainen H."/>
            <person name="Omann M."/>
            <person name="Packer N."/>
            <person name="Perrone G."/>
            <person name="Uresti-Rivera E.E."/>
            <person name="Salamov A."/>
            <person name="Schmoll M."/>
            <person name="Seiboth B."/>
            <person name="Shapiro H."/>
            <person name="Sukno S."/>
            <person name="Tamayo-Ramos J.A."/>
            <person name="Tisch D."/>
            <person name="Wiest A."/>
            <person name="Wilkinson H.H."/>
            <person name="Zhang M."/>
            <person name="Coutinho P.M."/>
            <person name="Kenerley C.M."/>
            <person name="Monte E."/>
            <person name="Baker S.E."/>
            <person name="Grigoriev I.V."/>
        </authorList>
    </citation>
    <scope>NUCLEOTIDE SEQUENCE [LARGE SCALE GENOMIC DNA]</scope>
    <source>
        <strain evidence="4">ATCC 20476 / IMI 206040</strain>
    </source>
</reference>
<dbReference type="Proteomes" id="UP000005426">
    <property type="component" value="Unassembled WGS sequence"/>
</dbReference>